<evidence type="ECO:0000256" key="8">
    <source>
        <dbReference type="RuleBase" id="RU003733"/>
    </source>
</evidence>
<name>A0A0U3FMF8_9MICC</name>
<dbReference type="InterPro" id="IPR050406">
    <property type="entry name" value="FGGY_Carb_Kinase"/>
</dbReference>
<dbReference type="GO" id="GO:0005524">
    <property type="term" value="F:ATP binding"/>
    <property type="evidence" value="ECO:0007669"/>
    <property type="project" value="UniProtKB-KW"/>
</dbReference>
<dbReference type="SUPFAM" id="SSF53067">
    <property type="entry name" value="Actin-like ATPase domain"/>
    <property type="match status" value="2"/>
</dbReference>
<dbReference type="Proteomes" id="UP000065151">
    <property type="component" value="Chromosome"/>
</dbReference>
<dbReference type="GO" id="GO:0005997">
    <property type="term" value="P:xylulose metabolic process"/>
    <property type="evidence" value="ECO:0007669"/>
    <property type="project" value="InterPro"/>
</dbReference>
<evidence type="ECO:0000256" key="4">
    <source>
        <dbReference type="ARBA" id="ARBA00022741"/>
    </source>
</evidence>
<dbReference type="EMBL" id="CP013747">
    <property type="protein sequence ID" value="ALV40039.1"/>
    <property type="molecule type" value="Genomic_DNA"/>
</dbReference>
<dbReference type="PIRSF" id="PIRSF000538">
    <property type="entry name" value="GlpK"/>
    <property type="match status" value="1"/>
</dbReference>
<evidence type="ECO:0000256" key="2">
    <source>
        <dbReference type="ARBA" id="ARBA00022629"/>
    </source>
</evidence>
<protein>
    <recommendedName>
        <fullName evidence="9">Xylulose kinase</fullName>
        <shortName evidence="9">Xylulokinase</shortName>
        <ecNumber evidence="9">2.7.1.17</ecNumber>
    </recommendedName>
</protein>
<keyword evidence="7 9" id="KW-0119">Carbohydrate metabolism</keyword>
<dbReference type="InterPro" id="IPR043129">
    <property type="entry name" value="ATPase_NBD"/>
</dbReference>
<evidence type="ECO:0000256" key="7">
    <source>
        <dbReference type="ARBA" id="ARBA00023277"/>
    </source>
</evidence>
<dbReference type="InterPro" id="IPR018483">
    <property type="entry name" value="Carb_kinase_FGGY_CS"/>
</dbReference>
<dbReference type="InterPro" id="IPR018484">
    <property type="entry name" value="FGGY_N"/>
</dbReference>
<dbReference type="Gene3D" id="3.30.420.40">
    <property type="match status" value="2"/>
</dbReference>
<dbReference type="PROSITE" id="PS00445">
    <property type="entry name" value="FGGY_KINASES_2"/>
    <property type="match status" value="1"/>
</dbReference>
<keyword evidence="3 8" id="KW-0808">Transferase</keyword>
<dbReference type="KEGG" id="psul:AU252_01725"/>
<dbReference type="InterPro" id="IPR018485">
    <property type="entry name" value="FGGY_C"/>
</dbReference>
<reference evidence="12 13" key="1">
    <citation type="submission" date="2015-12" db="EMBL/GenBank/DDBJ databases">
        <authorList>
            <person name="Shamseldin A."/>
            <person name="Moawad H."/>
            <person name="Abd El-Rahim W.M."/>
            <person name="Sadowsky M.J."/>
        </authorList>
    </citation>
    <scope>NUCLEOTIDE SEQUENCE [LARGE SCALE GENOMIC DNA]</scope>
    <source>
        <strain evidence="12 13">Ar51</strain>
    </source>
</reference>
<dbReference type="InterPro" id="IPR006000">
    <property type="entry name" value="Xylulokinase"/>
</dbReference>
<evidence type="ECO:0000256" key="9">
    <source>
        <dbReference type="RuleBase" id="RU364073"/>
    </source>
</evidence>
<dbReference type="CDD" id="cd07809">
    <property type="entry name" value="ASKHA_NBD_FGGY_BaXK-like"/>
    <property type="match status" value="1"/>
</dbReference>
<proteinExistence type="inferred from homology"/>
<dbReference type="EC" id="2.7.1.17" evidence="9"/>
<feature type="domain" description="Carbohydrate kinase FGGY C-terminal" evidence="11">
    <location>
        <begin position="260"/>
        <end position="440"/>
    </location>
</feature>
<keyword evidence="6 9" id="KW-0067">ATP-binding</keyword>
<evidence type="ECO:0000256" key="5">
    <source>
        <dbReference type="ARBA" id="ARBA00022777"/>
    </source>
</evidence>
<keyword evidence="4 9" id="KW-0547">Nucleotide-binding</keyword>
<keyword evidence="5 8" id="KW-0418">Kinase</keyword>
<evidence type="ECO:0000313" key="13">
    <source>
        <dbReference type="Proteomes" id="UP000065151"/>
    </source>
</evidence>
<keyword evidence="2 9" id="KW-0859">Xylose metabolism</keyword>
<comment type="catalytic activity">
    <reaction evidence="9">
        <text>D-xylulose + ATP = D-xylulose 5-phosphate + ADP + H(+)</text>
        <dbReference type="Rhea" id="RHEA:10964"/>
        <dbReference type="ChEBI" id="CHEBI:15378"/>
        <dbReference type="ChEBI" id="CHEBI:17140"/>
        <dbReference type="ChEBI" id="CHEBI:30616"/>
        <dbReference type="ChEBI" id="CHEBI:57737"/>
        <dbReference type="ChEBI" id="CHEBI:456216"/>
        <dbReference type="EC" id="2.7.1.17"/>
    </reaction>
</comment>
<evidence type="ECO:0000313" key="12">
    <source>
        <dbReference type="EMBL" id="ALV40039.1"/>
    </source>
</evidence>
<dbReference type="GO" id="GO:0004856">
    <property type="term" value="F:D-xylulokinase activity"/>
    <property type="evidence" value="ECO:0007669"/>
    <property type="project" value="UniProtKB-EC"/>
</dbReference>
<sequence length="489" mass="51636">MKNAPLVAGVDSSTQSCKVQLRHAETGFLMGAGTAPHSPTYPPLSEQNPAEWWGAFTTAFRQALAAAGASPDQVSAISVAGQCHGLVPLDETNTIIRPAKLWNDTTSTPELMTLRERIGDENFVRSVGSLPTAAFTISKIAWLAEHEPANFQKLRRILLPHDYLTFRLTGRYVTDRSEASGTGYFDAAANRYLPEFLNRIADREWEDMLPKVLGPDEPAGQVSPEAMTELGLKGRILVGAGGGDQHAAALGLGVQSGDVVYSFGTSGVVSTVHPTPVYDLSGLVNGVADMTNAFMPLVCTLNAAKVTDTFARILGATRGEMAELALAAPATDGPSLAAFLDGERTPNRPAATGILAGITTATTREDIARAAFEGVVFGLYRGQQHLERSGVDVSGRVLAVGGGARSVAYTQLLSDITRRPVLVPTEDEATARGAAVQAAAIASQRKVAQVRDDWAPPAATVAEPRPGSREEAFAAYCRVADVAELDGKT</sequence>
<accession>A0A0U3FMF8</accession>
<dbReference type="PANTHER" id="PTHR43095">
    <property type="entry name" value="SUGAR KINASE"/>
    <property type="match status" value="1"/>
</dbReference>
<dbReference type="PANTHER" id="PTHR43095:SF5">
    <property type="entry name" value="XYLULOSE KINASE"/>
    <property type="match status" value="1"/>
</dbReference>
<dbReference type="Pfam" id="PF02782">
    <property type="entry name" value="FGGY_C"/>
    <property type="match status" value="1"/>
</dbReference>
<feature type="domain" description="Carbohydrate kinase FGGY N-terminal" evidence="10">
    <location>
        <begin position="7"/>
        <end position="251"/>
    </location>
</feature>
<comment type="similarity">
    <text evidence="1 8">Belongs to the FGGY kinase family.</text>
</comment>
<dbReference type="Pfam" id="PF00370">
    <property type="entry name" value="FGGY_N"/>
    <property type="match status" value="1"/>
</dbReference>
<dbReference type="NCBIfam" id="TIGR01312">
    <property type="entry name" value="XylB"/>
    <property type="match status" value="1"/>
</dbReference>
<dbReference type="InterPro" id="IPR000577">
    <property type="entry name" value="Carb_kinase_FGGY"/>
</dbReference>
<organism evidence="12">
    <name type="scientific">Pseudarthrobacter sulfonivorans</name>
    <dbReference type="NCBI Taxonomy" id="121292"/>
    <lineage>
        <taxon>Bacteria</taxon>
        <taxon>Bacillati</taxon>
        <taxon>Actinomycetota</taxon>
        <taxon>Actinomycetes</taxon>
        <taxon>Micrococcales</taxon>
        <taxon>Micrococcaceae</taxon>
        <taxon>Pseudarthrobacter</taxon>
    </lineage>
</organism>
<dbReference type="AlphaFoldDB" id="A0A0U3FMF8"/>
<evidence type="ECO:0000259" key="10">
    <source>
        <dbReference type="Pfam" id="PF00370"/>
    </source>
</evidence>
<evidence type="ECO:0000256" key="6">
    <source>
        <dbReference type="ARBA" id="ARBA00022840"/>
    </source>
</evidence>
<dbReference type="STRING" id="121292.AU252_01725"/>
<gene>
    <name evidence="9" type="primary">xylB</name>
    <name evidence="12" type="ORF">AU252_01725</name>
</gene>
<dbReference type="RefSeq" id="WP_058929249.1">
    <property type="nucleotide sequence ID" value="NZ_CP013747.1"/>
</dbReference>
<evidence type="ECO:0000256" key="1">
    <source>
        <dbReference type="ARBA" id="ARBA00009156"/>
    </source>
</evidence>
<evidence type="ECO:0000259" key="11">
    <source>
        <dbReference type="Pfam" id="PF02782"/>
    </source>
</evidence>
<dbReference type="GO" id="GO:0042732">
    <property type="term" value="P:D-xylose metabolic process"/>
    <property type="evidence" value="ECO:0007669"/>
    <property type="project" value="UniProtKB-KW"/>
</dbReference>
<evidence type="ECO:0000256" key="3">
    <source>
        <dbReference type="ARBA" id="ARBA00022679"/>
    </source>
</evidence>